<dbReference type="Pfam" id="PF03705">
    <property type="entry name" value="CheR_N"/>
    <property type="match status" value="1"/>
</dbReference>
<evidence type="ECO:0000259" key="8">
    <source>
        <dbReference type="PROSITE" id="PS50122"/>
    </source>
</evidence>
<dbReference type="EC" id="2.1.1.80" evidence="2"/>
<evidence type="ECO:0000313" key="10">
    <source>
        <dbReference type="EMBL" id="CCE24132.1"/>
    </source>
</evidence>
<dbReference type="SUPFAM" id="SSF47757">
    <property type="entry name" value="Chemotaxis receptor methyltransferase CheR, N-terminal domain"/>
    <property type="match status" value="1"/>
</dbReference>
<keyword evidence="3 10" id="KW-0489">Methyltransferase</keyword>
<dbReference type="InterPro" id="IPR000673">
    <property type="entry name" value="Sig_transdc_resp-reg_Me-estase"/>
</dbReference>
<feature type="domain" description="CheR-type methyltransferase" evidence="9">
    <location>
        <begin position="247"/>
        <end position="509"/>
    </location>
</feature>
<dbReference type="InterPro" id="IPR022642">
    <property type="entry name" value="CheR_C"/>
</dbReference>
<dbReference type="InterPro" id="IPR036804">
    <property type="entry name" value="CheR_N_sf"/>
</dbReference>
<dbReference type="SUPFAM" id="SSF55785">
    <property type="entry name" value="PYP-like sensor domain (PAS domain)"/>
    <property type="match status" value="2"/>
</dbReference>
<dbReference type="GO" id="GO:0005737">
    <property type="term" value="C:cytoplasm"/>
    <property type="evidence" value="ECO:0007669"/>
    <property type="project" value="InterPro"/>
</dbReference>
<dbReference type="InterPro" id="IPR050903">
    <property type="entry name" value="Bact_Chemotaxis_MeTrfase"/>
</dbReference>
<evidence type="ECO:0000313" key="11">
    <source>
        <dbReference type="Proteomes" id="UP000008315"/>
    </source>
</evidence>
<dbReference type="AlphaFoldDB" id="G4SVS3"/>
<gene>
    <name evidence="10" type="ordered locus">MEALZ_2452</name>
</gene>
<dbReference type="PANTHER" id="PTHR24422">
    <property type="entry name" value="CHEMOTAXIS PROTEIN METHYLTRANSFERASE"/>
    <property type="match status" value="1"/>
</dbReference>
<dbReference type="CDD" id="cd16434">
    <property type="entry name" value="CheB-CheR_fusion"/>
    <property type="match status" value="1"/>
</dbReference>
<feature type="active site" evidence="6">
    <location>
        <position position="170"/>
    </location>
</feature>
<dbReference type="Gene3D" id="3.40.50.150">
    <property type="entry name" value="Vaccinia Virus protein VP39"/>
    <property type="match status" value="1"/>
</dbReference>
<dbReference type="PROSITE" id="PS50122">
    <property type="entry name" value="CHEB"/>
    <property type="match status" value="1"/>
</dbReference>
<dbReference type="PRINTS" id="PR00996">
    <property type="entry name" value="CHERMTFRASE"/>
</dbReference>
<comment type="catalytic activity">
    <reaction evidence="1">
        <text>L-glutamyl-[protein] + S-adenosyl-L-methionine = [protein]-L-glutamate 5-O-methyl ester + S-adenosyl-L-homocysteine</text>
        <dbReference type="Rhea" id="RHEA:24452"/>
        <dbReference type="Rhea" id="RHEA-COMP:10208"/>
        <dbReference type="Rhea" id="RHEA-COMP:10311"/>
        <dbReference type="ChEBI" id="CHEBI:29973"/>
        <dbReference type="ChEBI" id="CHEBI:57856"/>
        <dbReference type="ChEBI" id="CHEBI:59789"/>
        <dbReference type="ChEBI" id="CHEBI:82795"/>
        <dbReference type="EC" id="2.1.1.80"/>
    </reaction>
</comment>
<keyword evidence="6 10" id="KW-0378">Hydrolase</keyword>
<evidence type="ECO:0000259" key="9">
    <source>
        <dbReference type="PROSITE" id="PS50123"/>
    </source>
</evidence>
<feature type="coiled-coil region" evidence="7">
    <location>
        <begin position="681"/>
        <end position="764"/>
    </location>
</feature>
<evidence type="ECO:0000256" key="2">
    <source>
        <dbReference type="ARBA" id="ARBA00012534"/>
    </source>
</evidence>
<organism evidence="10 11">
    <name type="scientific">Methylotuvimicrobium alcaliphilum (strain DSM 19304 / NCIMB 14124 / VKM B-2133 / 20Z)</name>
    <name type="common">Methylomicrobium alcaliphilum</name>
    <dbReference type="NCBI Taxonomy" id="1091494"/>
    <lineage>
        <taxon>Bacteria</taxon>
        <taxon>Pseudomonadati</taxon>
        <taxon>Pseudomonadota</taxon>
        <taxon>Gammaproteobacteria</taxon>
        <taxon>Methylococcales</taxon>
        <taxon>Methylococcaceae</taxon>
        <taxon>Methylotuvimicrobium</taxon>
    </lineage>
</organism>
<name>G4SVS3_META2</name>
<dbReference type="PANTHER" id="PTHR24422:SF27">
    <property type="entry name" value="PROTEIN-GLUTAMATE O-METHYLTRANSFERASE"/>
    <property type="match status" value="1"/>
</dbReference>
<feature type="active site" evidence="6">
    <location>
        <position position="79"/>
    </location>
</feature>
<keyword evidence="4 10" id="KW-0808">Transferase</keyword>
<dbReference type="InterPro" id="IPR000780">
    <property type="entry name" value="CheR_MeTrfase"/>
</dbReference>
<accession>G4SVS3</accession>
<sequence length="997" mass="111944">MARNKKYSRRVIASGVATPIEDPLDLSQIPTLNSSPKTTRLFNGYVVAIGASAGGLDALERFFDKLSVTSGAAFVVVQHLSPDHKSMMDNLLARHTAMPVLMAENGMQIKPNQVFLIPPGKNMTVAGSQLRLLPKNPHGLSLPIDLFFTSLSKEFGKHSVGVILSGTGSDGTRGAVAINDAGGFLLAQDPETAKFDGMPRSVIATGLVDEVIPPEMLAARIVGHVSNSIQPTVKLNDTGQTSHGDPLENILHLLYQVGGINFKEYKSATVQRRIERRMQVRHVRDLSNYLYLLESDRNEIITLKRDILIPVTSYFRDVETFELLEKTVIQTLVENNPDNQSLRVWVAGCATGEEAYTLSILFAEAFDKLRRWPQLKIFATDVEQQNIEFASAGVYPEAIANELSPERLERFFSRSGNQFIVKNEIRQNIVFARHNILDDPPFTRMNLVSCRNTLIYFDVAAQERALLCFQYALAHNGYLLLGSSESLGTLHKDFSVINAKHKIYRVLRPVSLPLNFKNSTNHNDNRMRVSQPYREKHRNAESSIIESGQMLLMQSYAPPALLINEERELVHVYGDVQRYMQIQAGSASLEISKLLVGKMAPVCVALLHKVAKDNMPLHSEIQLLDSAKKQSEWVRVVLRSLIEDAPKERYFLMSFEVLAPKEISLAGSNNIDVEAVSNDRIQSLEMELSATRDSLQATIEELETSNEELQATNEELMASNEELQSTNEELQSVNEELYTVNAENQEKIDILNRLNADLDNMTRAALIPTLFVDSDLNLTRFTPEAGSIFRIREGDIGRPIDDFAHEMEYPEFLHDLRRVICTAQLMEREVKTRNDHWYLVRVLPYIDRPRNISGAVLTFVDITQIKDAQRLQAILDSLPEHIAVLNSKGVITMVNKAWRDFAQSNGDRELAHTGPGINYLDVCKIKHVLDDTVAHQVLIGISQILSGEQAHFSIKYPCHSPTERRWFLMHATPVRHPLGGIIVSHVNITAWVEGEQA</sequence>
<evidence type="ECO:0000256" key="7">
    <source>
        <dbReference type="SAM" id="Coils"/>
    </source>
</evidence>
<dbReference type="InterPro" id="IPR013656">
    <property type="entry name" value="PAS_4"/>
</dbReference>
<keyword evidence="11" id="KW-1185">Reference proteome</keyword>
<dbReference type="SUPFAM" id="SSF53335">
    <property type="entry name" value="S-adenosyl-L-methionine-dependent methyltransferases"/>
    <property type="match status" value="1"/>
</dbReference>
<dbReference type="HOGENOM" id="CLU_000892_0_1_6"/>
<evidence type="ECO:0000256" key="5">
    <source>
        <dbReference type="ARBA" id="ARBA00022691"/>
    </source>
</evidence>
<dbReference type="Gene3D" id="3.30.450.20">
    <property type="entry name" value="PAS domain"/>
    <property type="match status" value="2"/>
</dbReference>
<dbReference type="SUPFAM" id="SSF52738">
    <property type="entry name" value="Methylesterase CheB, C-terminal domain"/>
    <property type="match status" value="1"/>
</dbReference>
<reference evidence="11" key="1">
    <citation type="journal article" date="2012" name="J. Bacteriol.">
        <title>Genome sequence of the haloalkaliphilic methanotrophic bacterium Methylomicrobium alcaliphilum 20Z.</title>
        <authorList>
            <person name="Vuilleumier S."/>
            <person name="Khmelenina V.N."/>
            <person name="Bringel F."/>
            <person name="Reshetnikov A.S."/>
            <person name="Lajus A."/>
            <person name="Mangenot S."/>
            <person name="Rouy Z."/>
            <person name="Op den Camp H.J."/>
            <person name="Jetten M.S."/>
            <person name="Dispirito A.A."/>
            <person name="Dunfield P."/>
            <person name="Klotz M.G."/>
            <person name="Semrau J.D."/>
            <person name="Stein L.Y."/>
            <person name="Barbe V."/>
            <person name="Medigue C."/>
            <person name="Trotsenko Y.A."/>
            <person name="Kalyuzhnaya M.G."/>
        </authorList>
    </citation>
    <scope>NUCLEOTIDE SEQUENCE [LARGE SCALE GENOMIC DNA]</scope>
    <source>
        <strain evidence="11">DSM 19304 / NCIMB 14124 / VKM B-2133 / 20Z</strain>
    </source>
</reference>
<dbReference type="PROSITE" id="PS50123">
    <property type="entry name" value="CHER"/>
    <property type="match status" value="1"/>
</dbReference>
<feature type="active site" evidence="6">
    <location>
        <position position="52"/>
    </location>
</feature>
<keyword evidence="7" id="KW-0175">Coiled coil</keyword>
<dbReference type="STRING" id="1091494.MEALZ_2452"/>
<evidence type="ECO:0000256" key="3">
    <source>
        <dbReference type="ARBA" id="ARBA00022603"/>
    </source>
</evidence>
<dbReference type="Pfam" id="PF13596">
    <property type="entry name" value="PAS_10"/>
    <property type="match status" value="1"/>
</dbReference>
<dbReference type="PATRIC" id="fig|271065.3.peg.2523"/>
<dbReference type="InterPro" id="IPR029063">
    <property type="entry name" value="SAM-dependent_MTases_sf"/>
</dbReference>
<dbReference type="InterPro" id="IPR035909">
    <property type="entry name" value="CheB_C"/>
</dbReference>
<dbReference type="Gene3D" id="3.40.50.180">
    <property type="entry name" value="Methylesterase CheB, C-terminal domain"/>
    <property type="match status" value="1"/>
</dbReference>
<proteinExistence type="predicted"/>
<dbReference type="Pfam" id="PF08448">
    <property type="entry name" value="PAS_4"/>
    <property type="match status" value="1"/>
</dbReference>
<dbReference type="Gene3D" id="1.10.155.10">
    <property type="entry name" value="Chemotaxis receptor methyltransferase CheR, N-terminal domain"/>
    <property type="match status" value="1"/>
</dbReference>
<dbReference type="GO" id="GO:0008983">
    <property type="term" value="F:protein-glutamate O-methyltransferase activity"/>
    <property type="evidence" value="ECO:0007669"/>
    <property type="project" value="UniProtKB-EC"/>
</dbReference>
<dbReference type="GO" id="GO:0000156">
    <property type="term" value="F:phosphorelay response regulator activity"/>
    <property type="evidence" value="ECO:0007669"/>
    <property type="project" value="InterPro"/>
</dbReference>
<dbReference type="KEGG" id="mah:MEALZ_2452"/>
<keyword evidence="5" id="KW-0949">S-adenosyl-L-methionine</keyword>
<dbReference type="InterPro" id="IPR022641">
    <property type="entry name" value="CheR_N"/>
</dbReference>
<evidence type="ECO:0000256" key="6">
    <source>
        <dbReference type="PROSITE-ProRule" id="PRU00050"/>
    </source>
</evidence>
<dbReference type="InterPro" id="IPR035965">
    <property type="entry name" value="PAS-like_dom_sf"/>
</dbReference>
<dbReference type="RefSeq" id="WP_014148908.1">
    <property type="nucleotide sequence ID" value="NC_016112.1"/>
</dbReference>
<evidence type="ECO:0000256" key="4">
    <source>
        <dbReference type="ARBA" id="ARBA00022679"/>
    </source>
</evidence>
<evidence type="ECO:0000256" key="1">
    <source>
        <dbReference type="ARBA" id="ARBA00001541"/>
    </source>
</evidence>
<dbReference type="GO" id="GO:0032259">
    <property type="term" value="P:methylation"/>
    <property type="evidence" value="ECO:0007669"/>
    <property type="project" value="UniProtKB-KW"/>
</dbReference>
<dbReference type="Pfam" id="PF01339">
    <property type="entry name" value="CheB_methylest"/>
    <property type="match status" value="1"/>
</dbReference>
<protein>
    <recommendedName>
        <fullName evidence="2">protein-glutamate O-methyltransferase</fullName>
        <ecNumber evidence="2">2.1.1.80</ecNumber>
    </recommendedName>
</protein>
<dbReference type="GO" id="GO:0006935">
    <property type="term" value="P:chemotaxis"/>
    <property type="evidence" value="ECO:0007669"/>
    <property type="project" value="UniProtKB-UniRule"/>
</dbReference>
<feature type="domain" description="CheB-type methylesterase" evidence="8">
    <location>
        <begin position="36"/>
        <end position="228"/>
    </location>
</feature>
<dbReference type="SMART" id="SM00138">
    <property type="entry name" value="MeTrc"/>
    <property type="match status" value="1"/>
</dbReference>
<dbReference type="Pfam" id="PF01739">
    <property type="entry name" value="CheR"/>
    <property type="match status" value="1"/>
</dbReference>
<keyword evidence="6" id="KW-0145">Chemotaxis</keyword>
<dbReference type="GO" id="GO:0008984">
    <property type="term" value="F:protein-glutamate methylesterase activity"/>
    <property type="evidence" value="ECO:0007669"/>
    <property type="project" value="InterPro"/>
</dbReference>
<dbReference type="Proteomes" id="UP000008315">
    <property type="component" value="Chromosome"/>
</dbReference>
<dbReference type="EMBL" id="FO082060">
    <property type="protein sequence ID" value="CCE24132.1"/>
    <property type="molecule type" value="Genomic_DNA"/>
</dbReference>